<feature type="compositionally biased region" description="Polar residues" evidence="1">
    <location>
        <begin position="28"/>
        <end position="37"/>
    </location>
</feature>
<accession>A0A7I7SQL4</accession>
<keyword evidence="2" id="KW-0732">Signal</keyword>
<keyword evidence="4" id="KW-1185">Reference proteome</keyword>
<feature type="region of interest" description="Disordered" evidence="1">
    <location>
        <begin position="28"/>
        <end position="54"/>
    </location>
</feature>
<dbReference type="RefSeq" id="WP_163697230.1">
    <property type="nucleotide sequence ID" value="NZ_AP022595.1"/>
</dbReference>
<evidence type="ECO:0008006" key="5">
    <source>
        <dbReference type="Google" id="ProtNLM"/>
    </source>
</evidence>
<feature type="region of interest" description="Disordered" evidence="1">
    <location>
        <begin position="73"/>
        <end position="96"/>
    </location>
</feature>
<protein>
    <recommendedName>
        <fullName evidence="5">Lipoprotein LpqN</fullName>
    </recommendedName>
</protein>
<sequence length="206" mass="20143">MHRRASAAVAAAAFVALAAAGCGGSDQSSAGTTESVISPSSAATSAPSAQASAPSTTAAAGDYSALLIKPGDIGPDVTADGPPNANPGDLPGTGQAFRTADGRAVVISIAVFPDAAAAAALIQPMKDELTAKIDGPQKPVDIGSTGFLAEGPAKKKSMDMSEVVFTQGRALVDLEIDSPTGNPASSEMLLDVARKQAAAVASGLPG</sequence>
<dbReference type="AlphaFoldDB" id="A0A7I7SQL4"/>
<proteinExistence type="predicted"/>
<evidence type="ECO:0000313" key="3">
    <source>
        <dbReference type="EMBL" id="BBY59284.1"/>
    </source>
</evidence>
<feature type="chain" id="PRO_5038971007" description="Lipoprotein LpqN" evidence="2">
    <location>
        <begin position="19"/>
        <end position="206"/>
    </location>
</feature>
<evidence type="ECO:0000313" key="4">
    <source>
        <dbReference type="Proteomes" id="UP000466445"/>
    </source>
</evidence>
<reference evidence="3 4" key="1">
    <citation type="journal article" date="2019" name="Emerg. Microbes Infect.">
        <title>Comprehensive subspecies identification of 175 nontuberculous mycobacteria species based on 7547 genomic profiles.</title>
        <authorList>
            <person name="Matsumoto Y."/>
            <person name="Kinjo T."/>
            <person name="Motooka D."/>
            <person name="Nabeya D."/>
            <person name="Jung N."/>
            <person name="Uechi K."/>
            <person name="Horii T."/>
            <person name="Iida T."/>
            <person name="Fujita J."/>
            <person name="Nakamura S."/>
        </authorList>
    </citation>
    <scope>NUCLEOTIDE SEQUENCE [LARGE SCALE GENOMIC DNA]</scope>
    <source>
        <strain evidence="3 4">JCM 30395</strain>
    </source>
</reference>
<evidence type="ECO:0000256" key="2">
    <source>
        <dbReference type="SAM" id="SignalP"/>
    </source>
</evidence>
<dbReference type="EMBL" id="AP022595">
    <property type="protein sequence ID" value="BBY59284.1"/>
    <property type="molecule type" value="Genomic_DNA"/>
</dbReference>
<organism evidence="3 4">
    <name type="scientific">Mycolicibacterium sarraceniae</name>
    <dbReference type="NCBI Taxonomy" id="1534348"/>
    <lineage>
        <taxon>Bacteria</taxon>
        <taxon>Bacillati</taxon>
        <taxon>Actinomycetota</taxon>
        <taxon>Actinomycetes</taxon>
        <taxon>Mycobacteriales</taxon>
        <taxon>Mycobacteriaceae</taxon>
        <taxon>Mycolicibacterium</taxon>
    </lineage>
</organism>
<feature type="compositionally biased region" description="Low complexity" evidence="1">
    <location>
        <begin position="38"/>
        <end position="54"/>
    </location>
</feature>
<dbReference type="Proteomes" id="UP000466445">
    <property type="component" value="Chromosome"/>
</dbReference>
<name>A0A7I7SQL4_9MYCO</name>
<dbReference type="KEGG" id="msar:MSAR_24200"/>
<feature type="signal peptide" evidence="2">
    <location>
        <begin position="1"/>
        <end position="18"/>
    </location>
</feature>
<dbReference type="PROSITE" id="PS51257">
    <property type="entry name" value="PROKAR_LIPOPROTEIN"/>
    <property type="match status" value="1"/>
</dbReference>
<gene>
    <name evidence="3" type="ORF">MSAR_24200</name>
</gene>
<evidence type="ECO:0000256" key="1">
    <source>
        <dbReference type="SAM" id="MobiDB-lite"/>
    </source>
</evidence>